<name>A0A3P7P0I5_DIBLA</name>
<sequence>MSPYLICCRVYIVVSEELLGLNSTSKVLGENAKLPYRPPARLPPASSAEKLD</sequence>
<gene>
    <name evidence="1" type="ORF">DILT_LOCUS18756</name>
</gene>
<evidence type="ECO:0000313" key="1">
    <source>
        <dbReference type="EMBL" id="VDN42168.1"/>
    </source>
</evidence>
<protein>
    <submittedName>
        <fullName evidence="1">Uncharacterized protein</fullName>
    </submittedName>
</protein>
<organism evidence="1 2">
    <name type="scientific">Dibothriocephalus latus</name>
    <name type="common">Fish tapeworm</name>
    <name type="synonym">Diphyllobothrium latum</name>
    <dbReference type="NCBI Taxonomy" id="60516"/>
    <lineage>
        <taxon>Eukaryota</taxon>
        <taxon>Metazoa</taxon>
        <taxon>Spiralia</taxon>
        <taxon>Lophotrochozoa</taxon>
        <taxon>Platyhelminthes</taxon>
        <taxon>Cestoda</taxon>
        <taxon>Eucestoda</taxon>
        <taxon>Diphyllobothriidea</taxon>
        <taxon>Diphyllobothriidae</taxon>
        <taxon>Dibothriocephalus</taxon>
    </lineage>
</organism>
<keyword evidence="2" id="KW-1185">Reference proteome</keyword>
<dbReference type="Proteomes" id="UP000281553">
    <property type="component" value="Unassembled WGS sequence"/>
</dbReference>
<evidence type="ECO:0000313" key="2">
    <source>
        <dbReference type="Proteomes" id="UP000281553"/>
    </source>
</evidence>
<dbReference type="EMBL" id="UYRU01103850">
    <property type="protein sequence ID" value="VDN42168.1"/>
    <property type="molecule type" value="Genomic_DNA"/>
</dbReference>
<proteinExistence type="predicted"/>
<reference evidence="1 2" key="1">
    <citation type="submission" date="2018-11" db="EMBL/GenBank/DDBJ databases">
        <authorList>
            <consortium name="Pathogen Informatics"/>
        </authorList>
    </citation>
    <scope>NUCLEOTIDE SEQUENCE [LARGE SCALE GENOMIC DNA]</scope>
</reference>
<accession>A0A3P7P0I5</accession>
<dbReference type="AlphaFoldDB" id="A0A3P7P0I5"/>